<dbReference type="InterPro" id="IPR012349">
    <property type="entry name" value="Split_barrel_FMN-bd"/>
</dbReference>
<evidence type="ECO:0000313" key="1">
    <source>
        <dbReference type="EMBL" id="SVB77114.1"/>
    </source>
</evidence>
<protein>
    <recommendedName>
        <fullName evidence="2">DUF385 domain-containing protein</fullName>
    </recommendedName>
</protein>
<reference evidence="1" key="1">
    <citation type="submission" date="2018-05" db="EMBL/GenBank/DDBJ databases">
        <authorList>
            <person name="Lanie J.A."/>
            <person name="Ng W.-L."/>
            <person name="Kazmierczak K.M."/>
            <person name="Andrzejewski T.M."/>
            <person name="Davidsen T.M."/>
            <person name="Wayne K.J."/>
            <person name="Tettelin H."/>
            <person name="Glass J.I."/>
            <person name="Rusch D."/>
            <person name="Podicherti R."/>
            <person name="Tsui H.-C.T."/>
            <person name="Winkler M.E."/>
        </authorList>
    </citation>
    <scope>NUCLEOTIDE SEQUENCE</scope>
</reference>
<dbReference type="Gene3D" id="2.30.110.10">
    <property type="entry name" value="Electron Transport, Fmn-binding Protein, Chain A"/>
    <property type="match status" value="1"/>
</dbReference>
<dbReference type="GO" id="GO:0016491">
    <property type="term" value="F:oxidoreductase activity"/>
    <property type="evidence" value="ECO:0007669"/>
    <property type="project" value="InterPro"/>
</dbReference>
<organism evidence="1">
    <name type="scientific">marine metagenome</name>
    <dbReference type="NCBI Taxonomy" id="408172"/>
    <lineage>
        <taxon>unclassified sequences</taxon>
        <taxon>metagenomes</taxon>
        <taxon>ecological metagenomes</taxon>
    </lineage>
</organism>
<proteinExistence type="predicted"/>
<evidence type="ECO:0008006" key="2">
    <source>
        <dbReference type="Google" id="ProtNLM"/>
    </source>
</evidence>
<accession>A0A382GQM5</accession>
<dbReference type="SUPFAM" id="SSF50475">
    <property type="entry name" value="FMN-binding split barrel"/>
    <property type="match status" value="1"/>
</dbReference>
<dbReference type="EMBL" id="UINC01056732">
    <property type="protein sequence ID" value="SVB77114.1"/>
    <property type="molecule type" value="Genomic_DNA"/>
</dbReference>
<gene>
    <name evidence="1" type="ORF">METZ01_LOCUS229968</name>
</gene>
<dbReference type="InterPro" id="IPR004378">
    <property type="entry name" value="F420H2_quin_Rdtase"/>
</dbReference>
<dbReference type="AlphaFoldDB" id="A0A382GQM5"/>
<sequence>MSVATTIEHGLYRVLNPVMKTVLRSPLHRIASRTIALLRFRGRTSGREFVTPLSYVRDDQTVWFLSDHSTNWWKNFREGDVPVSIEIARKTVNGTARLWDGDTDELREHVSRYLCALPRDAKVYGIKLDQNKVPIEASLVKAAPTLVMVQVELE</sequence>
<name>A0A382GQM5_9ZZZZ</name>
<dbReference type="Pfam" id="PF04075">
    <property type="entry name" value="F420H2_quin_red"/>
    <property type="match status" value="1"/>
</dbReference>